<dbReference type="Pfam" id="PF26182">
    <property type="entry name" value="Ig_NUP210_5th"/>
    <property type="match status" value="1"/>
</dbReference>
<comment type="caution">
    <text evidence="1">The sequence shown here is derived from an EMBL/GenBank/DDBJ whole genome shotgun (WGS) entry which is preliminary data.</text>
</comment>
<name>A0A644Z8Q0_9ZZZZ</name>
<protein>
    <recommendedName>
        <fullName evidence="2">BIG2 domain-containing protein</fullName>
    </recommendedName>
</protein>
<evidence type="ECO:0000313" key="1">
    <source>
        <dbReference type="EMBL" id="MPM37256.1"/>
    </source>
</evidence>
<dbReference type="Gene3D" id="2.60.40.1080">
    <property type="match status" value="1"/>
</dbReference>
<reference evidence="1" key="1">
    <citation type="submission" date="2019-08" db="EMBL/GenBank/DDBJ databases">
        <authorList>
            <person name="Kucharzyk K."/>
            <person name="Murdoch R.W."/>
            <person name="Higgins S."/>
            <person name="Loffler F."/>
        </authorList>
    </citation>
    <scope>NUCLEOTIDE SEQUENCE</scope>
</reference>
<dbReference type="AlphaFoldDB" id="A0A644Z8Q0"/>
<organism evidence="1">
    <name type="scientific">bioreactor metagenome</name>
    <dbReference type="NCBI Taxonomy" id="1076179"/>
    <lineage>
        <taxon>unclassified sequences</taxon>
        <taxon>metagenomes</taxon>
        <taxon>ecological metagenomes</taxon>
    </lineage>
</organism>
<evidence type="ECO:0008006" key="2">
    <source>
        <dbReference type="Google" id="ProtNLM"/>
    </source>
</evidence>
<proteinExistence type="predicted"/>
<dbReference type="EMBL" id="VSSQ01007881">
    <property type="protein sequence ID" value="MPM37256.1"/>
    <property type="molecule type" value="Genomic_DNA"/>
</dbReference>
<gene>
    <name evidence="1" type="ORF">SDC9_83863</name>
</gene>
<accession>A0A644Z8Q0</accession>
<sequence length="100" mass="10510">MSILLVSLFFVACDKKDQPDPKLTLTPSTVEVKVTEDATVKVSGGTAPFTVVEADKTIATATVTNSDVKVTGVKEGQTTIAVTDKNKVKGTITVKVVKKS</sequence>